<dbReference type="AlphaFoldDB" id="A0AA36GW60"/>
<dbReference type="Proteomes" id="UP001176961">
    <property type="component" value="Unassembled WGS sequence"/>
</dbReference>
<gene>
    <name evidence="2" type="ORF">CYNAS_LOCUS11181</name>
</gene>
<dbReference type="PANTHER" id="PTHR37427">
    <property type="entry name" value="PROTEIN CBG20963-RELATED"/>
    <property type="match status" value="1"/>
</dbReference>
<feature type="signal peptide" evidence="1">
    <location>
        <begin position="1"/>
        <end position="15"/>
    </location>
</feature>
<reference evidence="2" key="1">
    <citation type="submission" date="2023-07" db="EMBL/GenBank/DDBJ databases">
        <authorList>
            <consortium name="CYATHOMIX"/>
        </authorList>
    </citation>
    <scope>NUCLEOTIDE SEQUENCE</scope>
    <source>
        <strain evidence="2">N/A</strain>
    </source>
</reference>
<dbReference type="PANTHER" id="PTHR37427:SF3">
    <property type="entry name" value="ADENOSINE DEAMINASE"/>
    <property type="match status" value="1"/>
</dbReference>
<feature type="chain" id="PRO_5041308132" evidence="1">
    <location>
        <begin position="16"/>
        <end position="127"/>
    </location>
</feature>
<protein>
    <submittedName>
        <fullName evidence="2">Uncharacterized protein</fullName>
    </submittedName>
</protein>
<evidence type="ECO:0000256" key="1">
    <source>
        <dbReference type="SAM" id="SignalP"/>
    </source>
</evidence>
<keyword evidence="3" id="KW-1185">Reference proteome</keyword>
<accession>A0AA36GW60</accession>
<sequence length="127" mass="13949">MLVALLCLLVTVVYTCDIDVELESQTDGIMHSQFTFHNGTKSKVHHYKKKGDKNKAHIVGGLCNLQPTILKTYKEDPELGSGKQIGETRAFLEGAGMVHYMVHHDAWPRMGMRVGVSCGFGDCGGRG</sequence>
<comment type="caution">
    <text evidence="2">The sequence shown here is derived from an EMBL/GenBank/DDBJ whole genome shotgun (WGS) entry which is preliminary data.</text>
</comment>
<name>A0AA36GW60_CYLNA</name>
<organism evidence="2 3">
    <name type="scientific">Cylicocyclus nassatus</name>
    <name type="common">Nematode worm</name>
    <dbReference type="NCBI Taxonomy" id="53992"/>
    <lineage>
        <taxon>Eukaryota</taxon>
        <taxon>Metazoa</taxon>
        <taxon>Ecdysozoa</taxon>
        <taxon>Nematoda</taxon>
        <taxon>Chromadorea</taxon>
        <taxon>Rhabditida</taxon>
        <taxon>Rhabditina</taxon>
        <taxon>Rhabditomorpha</taxon>
        <taxon>Strongyloidea</taxon>
        <taxon>Strongylidae</taxon>
        <taxon>Cylicocyclus</taxon>
    </lineage>
</organism>
<proteinExistence type="predicted"/>
<evidence type="ECO:0000313" key="2">
    <source>
        <dbReference type="EMBL" id="CAJ0599198.1"/>
    </source>
</evidence>
<evidence type="ECO:0000313" key="3">
    <source>
        <dbReference type="Proteomes" id="UP001176961"/>
    </source>
</evidence>
<keyword evidence="1" id="KW-0732">Signal</keyword>
<dbReference type="EMBL" id="CATQJL010000223">
    <property type="protein sequence ID" value="CAJ0599198.1"/>
    <property type="molecule type" value="Genomic_DNA"/>
</dbReference>